<dbReference type="Proteomes" id="UP000199412">
    <property type="component" value="Unassembled WGS sequence"/>
</dbReference>
<dbReference type="SUPFAM" id="SSF55073">
    <property type="entry name" value="Nucleotide cyclase"/>
    <property type="match status" value="1"/>
</dbReference>
<dbReference type="PROSITE" id="PS50885">
    <property type="entry name" value="HAMP"/>
    <property type="match status" value="1"/>
</dbReference>
<gene>
    <name evidence="7" type="ORF">SAMN05421720_10988</name>
</gene>
<evidence type="ECO:0000256" key="1">
    <source>
        <dbReference type="ARBA" id="ARBA00012528"/>
    </source>
</evidence>
<dbReference type="Pfam" id="PF00672">
    <property type="entry name" value="HAMP"/>
    <property type="match status" value="1"/>
</dbReference>
<dbReference type="InterPro" id="IPR000160">
    <property type="entry name" value="GGDEF_dom"/>
</dbReference>
<dbReference type="InterPro" id="IPR043128">
    <property type="entry name" value="Rev_trsase/Diguanyl_cyclase"/>
</dbReference>
<comment type="catalytic activity">
    <reaction evidence="2">
        <text>2 GTP = 3',3'-c-di-GMP + 2 diphosphate</text>
        <dbReference type="Rhea" id="RHEA:24898"/>
        <dbReference type="ChEBI" id="CHEBI:33019"/>
        <dbReference type="ChEBI" id="CHEBI:37565"/>
        <dbReference type="ChEBI" id="CHEBI:58805"/>
        <dbReference type="EC" id="2.7.7.65"/>
    </reaction>
</comment>
<feature type="compositionally biased region" description="Low complexity" evidence="3">
    <location>
        <begin position="21"/>
        <end position="34"/>
    </location>
</feature>
<dbReference type="InterPro" id="IPR029787">
    <property type="entry name" value="Nucleotide_cyclase"/>
</dbReference>
<dbReference type="GO" id="GO:1902201">
    <property type="term" value="P:negative regulation of bacterial-type flagellum-dependent cell motility"/>
    <property type="evidence" value="ECO:0007669"/>
    <property type="project" value="TreeGrafter"/>
</dbReference>
<feature type="domain" description="HAMP" evidence="5">
    <location>
        <begin position="430"/>
        <end position="488"/>
    </location>
</feature>
<protein>
    <recommendedName>
        <fullName evidence="1">diguanylate cyclase</fullName>
        <ecNumber evidence="1">2.7.7.65</ecNumber>
    </recommendedName>
</protein>
<feature type="transmembrane region" description="Helical" evidence="4">
    <location>
        <begin position="53"/>
        <end position="76"/>
    </location>
</feature>
<dbReference type="CDD" id="cd01949">
    <property type="entry name" value="GGDEF"/>
    <property type="match status" value="1"/>
</dbReference>
<feature type="domain" description="GGDEF" evidence="6">
    <location>
        <begin position="541"/>
        <end position="675"/>
    </location>
</feature>
<dbReference type="Gene3D" id="3.30.70.270">
    <property type="match status" value="1"/>
</dbReference>
<proteinExistence type="predicted"/>
<dbReference type="InterPro" id="IPR050469">
    <property type="entry name" value="Diguanylate_Cyclase"/>
</dbReference>
<keyword evidence="8" id="KW-1185">Reference proteome</keyword>
<dbReference type="FunFam" id="3.30.70.270:FF:000001">
    <property type="entry name" value="Diguanylate cyclase domain protein"/>
    <property type="match status" value="1"/>
</dbReference>
<keyword evidence="4" id="KW-0812">Transmembrane</keyword>
<dbReference type="CDD" id="cd06225">
    <property type="entry name" value="HAMP"/>
    <property type="match status" value="1"/>
</dbReference>
<dbReference type="EMBL" id="FNAP01000009">
    <property type="protein sequence ID" value="SDE63526.1"/>
    <property type="molecule type" value="Genomic_DNA"/>
</dbReference>
<evidence type="ECO:0000313" key="7">
    <source>
        <dbReference type="EMBL" id="SDE63526.1"/>
    </source>
</evidence>
<name>A0A1G7EJF1_9PROT</name>
<evidence type="ECO:0000259" key="5">
    <source>
        <dbReference type="PROSITE" id="PS50885"/>
    </source>
</evidence>
<evidence type="ECO:0000256" key="2">
    <source>
        <dbReference type="ARBA" id="ARBA00034247"/>
    </source>
</evidence>
<reference evidence="7 8" key="1">
    <citation type="submission" date="2016-10" db="EMBL/GenBank/DDBJ databases">
        <authorList>
            <person name="de Groot N.N."/>
        </authorList>
    </citation>
    <scope>NUCLEOTIDE SEQUENCE [LARGE SCALE GENOMIC DNA]</scope>
    <source>
        <strain evidence="7 8">ATCC 700224</strain>
    </source>
</reference>
<dbReference type="Gene3D" id="6.10.340.10">
    <property type="match status" value="1"/>
</dbReference>
<dbReference type="PROSITE" id="PS50887">
    <property type="entry name" value="GGDEF"/>
    <property type="match status" value="1"/>
</dbReference>
<dbReference type="PANTHER" id="PTHR45138:SF9">
    <property type="entry name" value="DIGUANYLATE CYCLASE DGCM-RELATED"/>
    <property type="match status" value="1"/>
</dbReference>
<feature type="region of interest" description="Disordered" evidence="3">
    <location>
        <begin position="1"/>
        <end position="48"/>
    </location>
</feature>
<dbReference type="PANTHER" id="PTHR45138">
    <property type="entry name" value="REGULATORY COMPONENTS OF SENSORY TRANSDUCTION SYSTEM"/>
    <property type="match status" value="1"/>
</dbReference>
<keyword evidence="4" id="KW-1133">Transmembrane helix</keyword>
<dbReference type="GO" id="GO:0005886">
    <property type="term" value="C:plasma membrane"/>
    <property type="evidence" value="ECO:0007669"/>
    <property type="project" value="TreeGrafter"/>
</dbReference>
<evidence type="ECO:0000256" key="4">
    <source>
        <dbReference type="SAM" id="Phobius"/>
    </source>
</evidence>
<dbReference type="SMART" id="SM00267">
    <property type="entry name" value="GGDEF"/>
    <property type="match status" value="1"/>
</dbReference>
<feature type="transmembrane region" description="Helical" evidence="4">
    <location>
        <begin position="405"/>
        <end position="427"/>
    </location>
</feature>
<organism evidence="7 8">
    <name type="scientific">Rhodospira trueperi</name>
    <dbReference type="NCBI Taxonomy" id="69960"/>
    <lineage>
        <taxon>Bacteria</taxon>
        <taxon>Pseudomonadati</taxon>
        <taxon>Pseudomonadota</taxon>
        <taxon>Alphaproteobacteria</taxon>
        <taxon>Rhodospirillales</taxon>
        <taxon>Rhodospirillaceae</taxon>
        <taxon>Rhodospira</taxon>
    </lineage>
</organism>
<dbReference type="InterPro" id="IPR003660">
    <property type="entry name" value="HAMP_dom"/>
</dbReference>
<dbReference type="RefSeq" id="WP_245699218.1">
    <property type="nucleotide sequence ID" value="NZ_FNAP01000009.1"/>
</dbReference>
<dbReference type="EC" id="2.7.7.65" evidence="1"/>
<dbReference type="STRING" id="69960.SAMN05421720_10988"/>
<dbReference type="Pfam" id="PF00990">
    <property type="entry name" value="GGDEF"/>
    <property type="match status" value="1"/>
</dbReference>
<keyword evidence="4" id="KW-0472">Membrane</keyword>
<dbReference type="GO" id="GO:0043709">
    <property type="term" value="P:cell adhesion involved in single-species biofilm formation"/>
    <property type="evidence" value="ECO:0007669"/>
    <property type="project" value="TreeGrafter"/>
</dbReference>
<evidence type="ECO:0000259" key="6">
    <source>
        <dbReference type="PROSITE" id="PS50887"/>
    </source>
</evidence>
<accession>A0A1G7EJF1</accession>
<evidence type="ECO:0000256" key="3">
    <source>
        <dbReference type="SAM" id="MobiDB-lite"/>
    </source>
</evidence>
<dbReference type="NCBIfam" id="TIGR00254">
    <property type="entry name" value="GGDEF"/>
    <property type="match status" value="1"/>
</dbReference>
<evidence type="ECO:0000313" key="8">
    <source>
        <dbReference type="Proteomes" id="UP000199412"/>
    </source>
</evidence>
<dbReference type="GO" id="GO:0052621">
    <property type="term" value="F:diguanylate cyclase activity"/>
    <property type="evidence" value="ECO:0007669"/>
    <property type="project" value="UniProtKB-EC"/>
</dbReference>
<sequence length="676" mass="73004">MAHSETPRAPAAPDGTPPPDTGSGEAAATAGTLRPQPPRASRPRRPTTLARQATWRLAGVALLCIAVMSVGGYAYVFEAGRAQALDRLRDFLTQQWLIETTLFRNARANAETFKAEFLEMYGNTQDIPVTDADFDTWFHRGPQGALRTHRRHFTGTVDGAGLPHAGLSGFVSSVEGEPSADLKRRLVLALRLLSRFGPAWDRDFVNTAVSTPEHTLVNYWPEVPWGLQARADLQTASGSVIRATFPEENPERADVWTGLYHDHTAGIWMVTYQMPVDLDGRHLINIGHDVPLDALMARLDTETLPGASRFVVDPGRDQLVAWSEPSGLLDEEGGVQEIADVGDADLSRRYDLLSIAHVGASDPSLWLVEDERGAAWLGATELAGPGWWYVVVYPKAVVTGAAHRAASMVLVFGGVLALILALGVAFVMHRRVGAPLSALTRAAEAVAAGRHAEVAAGALSLPETARNEIGLLACTVRDMAGQVARQEAILDREIAIRTRELEIANRRLQAQTTTDPLTGIGNRRALDADLAAAQGRRQGDGPVALILCDIDHFKIYNDTHGHAEGDEVLRKVAQRMRDTVRPTDSVYRYGGEEIAVLLREGTDGARGVVARLISEVAALGIPHPGGGPHAVVTISAGLAWERPPALDPHDLIERADRNLYAAKASGRNCWIAEESP</sequence>
<dbReference type="AlphaFoldDB" id="A0A1G7EJF1"/>
<dbReference type="GO" id="GO:0007165">
    <property type="term" value="P:signal transduction"/>
    <property type="evidence" value="ECO:0007669"/>
    <property type="project" value="InterPro"/>
</dbReference>